<keyword evidence="2" id="KW-1185">Reference proteome</keyword>
<accession>A0A4Q2KJN4</accession>
<protein>
    <submittedName>
        <fullName evidence="1">DUF4160 domain-containing protein</fullName>
    </submittedName>
</protein>
<comment type="caution">
    <text evidence="1">The sequence shown here is derived from an EMBL/GenBank/DDBJ whole genome shotgun (WGS) entry which is preliminary data.</text>
</comment>
<dbReference type="EMBL" id="SDPV01000002">
    <property type="protein sequence ID" value="RXZ64537.1"/>
    <property type="molecule type" value="Genomic_DNA"/>
</dbReference>
<dbReference type="OrthoDB" id="122670at2"/>
<dbReference type="AlphaFoldDB" id="A0A4Q2KJN4"/>
<evidence type="ECO:0000313" key="2">
    <source>
        <dbReference type="Proteomes" id="UP000293623"/>
    </source>
</evidence>
<gene>
    <name evidence="1" type="ORF">ETX26_11655</name>
</gene>
<reference evidence="1 2" key="1">
    <citation type="submission" date="2019-01" db="EMBL/GenBank/DDBJ databases">
        <title>Altererythrobacter rhizovicinus sp. nov., isolated from the rhizosphere soil of Haloxylon ammodendron.</title>
        <authorList>
            <person name="Li H.-P."/>
            <person name="Gou J.-Y."/>
            <person name="Yao D."/>
            <person name="Han Q.-Q."/>
            <person name="Shao K.-Z."/>
            <person name="Zhao Q."/>
            <person name="Zhang J.-L."/>
        </authorList>
    </citation>
    <scope>NUCLEOTIDE SEQUENCE [LARGE SCALE GENOMIC DNA]</scope>
    <source>
        <strain evidence="1 2">AY-3R</strain>
    </source>
</reference>
<sequence length="83" mass="9857">MPKVFDWRGYRFYFYSEEGTPLEPPHVHVRKDGSEAKFWLRPFVSVAYNRGFSGIVLRRLAQQVIENRERIEAAWNGYFTGND</sequence>
<evidence type="ECO:0000313" key="1">
    <source>
        <dbReference type="EMBL" id="RXZ64537.1"/>
    </source>
</evidence>
<dbReference type="RefSeq" id="WP_129524844.1">
    <property type="nucleotide sequence ID" value="NZ_SDPV01000002.1"/>
</dbReference>
<dbReference type="Pfam" id="PF13711">
    <property type="entry name" value="DUF4160"/>
    <property type="match status" value="1"/>
</dbReference>
<organism evidence="1 2">
    <name type="scientific">Pelagerythrobacter rhizovicinus</name>
    <dbReference type="NCBI Taxonomy" id="2268576"/>
    <lineage>
        <taxon>Bacteria</taxon>
        <taxon>Pseudomonadati</taxon>
        <taxon>Pseudomonadota</taxon>
        <taxon>Alphaproteobacteria</taxon>
        <taxon>Sphingomonadales</taxon>
        <taxon>Erythrobacteraceae</taxon>
        <taxon>Pelagerythrobacter</taxon>
    </lineage>
</organism>
<dbReference type="InterPro" id="IPR025427">
    <property type="entry name" value="DUF4160"/>
</dbReference>
<name>A0A4Q2KJN4_9SPHN</name>
<dbReference type="Proteomes" id="UP000293623">
    <property type="component" value="Unassembled WGS sequence"/>
</dbReference>
<proteinExistence type="predicted"/>